<organism evidence="1 2">
    <name type="scientific">Bacteroides uniformis (strain ATCC 8492 / DSM 6597 / CCUG 4942 / CIP 103695 / JCM 5828 / KCTC 5204 / NCTC 13054 / VPI 0061)</name>
    <dbReference type="NCBI Taxonomy" id="411479"/>
    <lineage>
        <taxon>Bacteria</taxon>
        <taxon>Pseudomonadati</taxon>
        <taxon>Bacteroidota</taxon>
        <taxon>Bacteroidia</taxon>
        <taxon>Bacteroidales</taxon>
        <taxon>Bacteroidaceae</taxon>
        <taxon>Bacteroides</taxon>
    </lineage>
</organism>
<evidence type="ECO:0000313" key="2">
    <source>
        <dbReference type="Proteomes" id="UP000004110"/>
    </source>
</evidence>
<gene>
    <name evidence="1" type="ORF">BACUNI_02290</name>
</gene>
<dbReference type="Proteomes" id="UP000004110">
    <property type="component" value="Unassembled WGS sequence"/>
</dbReference>
<comment type="caution">
    <text evidence="1">The sequence shown here is derived from an EMBL/GenBank/DDBJ whole genome shotgun (WGS) entry which is preliminary data.</text>
</comment>
<reference evidence="1" key="2">
    <citation type="submission" date="2013-11" db="EMBL/GenBank/DDBJ databases">
        <title>Draft genome sequence of Bacteroides uniformis (ATCC 8492).</title>
        <authorList>
            <person name="Sudarsanam P."/>
            <person name="Ley R."/>
            <person name="Guruge J."/>
            <person name="Turnbaugh P.J."/>
            <person name="Mahowald M."/>
            <person name="Liep D."/>
            <person name="Gordon J."/>
        </authorList>
    </citation>
    <scope>NUCLEOTIDE SEQUENCE</scope>
    <source>
        <strain evidence="1">ATCC 8492</strain>
    </source>
</reference>
<reference evidence="1" key="1">
    <citation type="submission" date="2007-06" db="EMBL/GenBank/DDBJ databases">
        <authorList>
            <person name="Fulton L."/>
            <person name="Clifton S."/>
            <person name="Fulton B."/>
            <person name="Xu J."/>
            <person name="Minx P."/>
            <person name="Pepin K.H."/>
            <person name="Johnson M."/>
            <person name="Thiruvilangam P."/>
            <person name="Bhonagiri V."/>
            <person name="Nash W.E."/>
            <person name="Mardis E.R."/>
            <person name="Wilson R.K."/>
        </authorList>
    </citation>
    <scope>NUCLEOTIDE SEQUENCE [LARGE SCALE GENOMIC DNA]</scope>
    <source>
        <strain evidence="1">ATCC 8492</strain>
    </source>
</reference>
<proteinExistence type="predicted"/>
<dbReference type="EMBL" id="AAYH02000043">
    <property type="protein sequence ID" value="EDO54282.1"/>
    <property type="molecule type" value="Genomic_DNA"/>
</dbReference>
<sequence length="48" mass="5910">MCNFILYIRQLFYKDSVRFLSVSDKQDIRLSRSFNHISRFFSLYLLLD</sequence>
<evidence type="ECO:0000313" key="1">
    <source>
        <dbReference type="EMBL" id="EDO54282.1"/>
    </source>
</evidence>
<accession>A0ABC9NBY4</accession>
<protein>
    <submittedName>
        <fullName evidence="1">Uncharacterized protein</fullName>
    </submittedName>
</protein>
<keyword evidence="2" id="KW-1185">Reference proteome</keyword>
<name>A0ABC9NBY4_BACUC</name>
<dbReference type="AlphaFoldDB" id="A0ABC9NBY4"/>